<dbReference type="PANTHER" id="PTHR33908:SF11">
    <property type="entry name" value="MEMBRANE PROTEIN"/>
    <property type="match status" value="1"/>
</dbReference>
<keyword evidence="5 8" id="KW-0812">Transmembrane</keyword>
<dbReference type="Proteomes" id="UP000034307">
    <property type="component" value="Unassembled WGS sequence"/>
</dbReference>
<sequence length="348" mass="39810">MKISRELLILATVSVVSTLSLWIPVGMQKVYENFDGPYYIVIAKSWYDKVFIRNNFSFPLPLEYYPAHFPLYPALIWLFGGTPTAAVIINIVVSALTAVVVYKIFAEFKWGNPLMAGLVWLFAWPRMWVTRSIVSPETLFILFVMVALYGFHKKSYWLAAITGALAVVTKSPGILLFPAFLLASKGDKKIWPTLLIPAALMAVFGFYFLRTGDFWAYFHSGDNIHLQILPFRVFDSNQAWVGQWWLEDILWIYLIGGIGVVRAFRKSAVWGWWGAIFYAVILFVSHRDIARYSLPLVPVVILGLADVLEKKEVRWVLLLLIIPVYFYSLNFLAHNTAAISDWTPFFSK</sequence>
<accession>A0A0G1RM68</accession>
<feature type="transmembrane region" description="Helical" evidence="8">
    <location>
        <begin position="315"/>
        <end position="333"/>
    </location>
</feature>
<proteinExistence type="predicted"/>
<evidence type="ECO:0000256" key="4">
    <source>
        <dbReference type="ARBA" id="ARBA00022679"/>
    </source>
</evidence>
<evidence type="ECO:0000256" key="6">
    <source>
        <dbReference type="ARBA" id="ARBA00022989"/>
    </source>
</evidence>
<name>A0A0G1RM68_9BACT</name>
<feature type="transmembrane region" description="Helical" evidence="8">
    <location>
        <begin position="74"/>
        <end position="105"/>
    </location>
</feature>
<evidence type="ECO:0000256" key="3">
    <source>
        <dbReference type="ARBA" id="ARBA00022676"/>
    </source>
</evidence>
<gene>
    <name evidence="9" type="ORF">UX80_C0005G0046</name>
</gene>
<dbReference type="PATRIC" id="fig|1618358.3.peg.365"/>
<reference evidence="9 10" key="1">
    <citation type="journal article" date="2015" name="Nature">
        <title>rRNA introns, odd ribosomes, and small enigmatic genomes across a large radiation of phyla.</title>
        <authorList>
            <person name="Brown C.T."/>
            <person name="Hug L.A."/>
            <person name="Thomas B.C."/>
            <person name="Sharon I."/>
            <person name="Castelle C.J."/>
            <person name="Singh A."/>
            <person name="Wilkins M.J."/>
            <person name="Williams K.H."/>
            <person name="Banfield J.F."/>
        </authorList>
    </citation>
    <scope>NUCLEOTIDE SEQUENCE [LARGE SCALE GENOMIC DNA]</scope>
</reference>
<feature type="transmembrane region" description="Helical" evidence="8">
    <location>
        <begin position="157"/>
        <end position="183"/>
    </location>
</feature>
<evidence type="ECO:0000313" key="9">
    <source>
        <dbReference type="EMBL" id="KKU58226.1"/>
    </source>
</evidence>
<comment type="subcellular location">
    <subcellularLocation>
        <location evidence="1">Cell membrane</location>
        <topology evidence="1">Multi-pass membrane protein</topology>
    </subcellularLocation>
</comment>
<comment type="caution">
    <text evidence="9">The sequence shown here is derived from an EMBL/GenBank/DDBJ whole genome shotgun (WGS) entry which is preliminary data.</text>
</comment>
<keyword evidence="7 8" id="KW-0472">Membrane</keyword>
<evidence type="ECO:0000256" key="5">
    <source>
        <dbReference type="ARBA" id="ARBA00022692"/>
    </source>
</evidence>
<evidence type="ECO:0000256" key="2">
    <source>
        <dbReference type="ARBA" id="ARBA00022475"/>
    </source>
</evidence>
<dbReference type="GO" id="GO:0009103">
    <property type="term" value="P:lipopolysaccharide biosynthetic process"/>
    <property type="evidence" value="ECO:0007669"/>
    <property type="project" value="UniProtKB-ARBA"/>
</dbReference>
<keyword evidence="3" id="KW-0328">Glycosyltransferase</keyword>
<organism evidence="9 10">
    <name type="scientific">Candidatus Amesbacteria bacterium GW2011_GWA2_47_11b</name>
    <dbReference type="NCBI Taxonomy" id="1618358"/>
    <lineage>
        <taxon>Bacteria</taxon>
        <taxon>Candidatus Amesiibacteriota</taxon>
    </lineage>
</organism>
<keyword evidence="4" id="KW-0808">Transferase</keyword>
<keyword evidence="2" id="KW-1003">Cell membrane</keyword>
<feature type="transmembrane region" description="Helical" evidence="8">
    <location>
        <begin position="190"/>
        <end position="209"/>
    </location>
</feature>
<evidence type="ECO:0000256" key="1">
    <source>
        <dbReference type="ARBA" id="ARBA00004651"/>
    </source>
</evidence>
<feature type="transmembrane region" description="Helical" evidence="8">
    <location>
        <begin position="244"/>
        <end position="261"/>
    </location>
</feature>
<feature type="transmembrane region" description="Helical" evidence="8">
    <location>
        <begin position="133"/>
        <end position="151"/>
    </location>
</feature>
<dbReference type="InterPro" id="IPR050297">
    <property type="entry name" value="LipidA_mod_glycosyltrf_83"/>
</dbReference>
<evidence type="ECO:0000313" key="10">
    <source>
        <dbReference type="Proteomes" id="UP000034307"/>
    </source>
</evidence>
<feature type="transmembrane region" description="Helical" evidence="8">
    <location>
        <begin position="292"/>
        <end position="308"/>
    </location>
</feature>
<dbReference type="EMBL" id="LCNO01000005">
    <property type="protein sequence ID" value="KKU58226.1"/>
    <property type="molecule type" value="Genomic_DNA"/>
</dbReference>
<dbReference type="AlphaFoldDB" id="A0A0G1RM68"/>
<protein>
    <recommendedName>
        <fullName evidence="11">Glycosyltransferase RgtA/B/C/D-like domain-containing protein</fullName>
    </recommendedName>
</protein>
<feature type="transmembrane region" description="Helical" evidence="8">
    <location>
        <begin position="7"/>
        <end position="25"/>
    </location>
</feature>
<dbReference type="GO" id="GO:0005886">
    <property type="term" value="C:plasma membrane"/>
    <property type="evidence" value="ECO:0007669"/>
    <property type="project" value="UniProtKB-SubCell"/>
</dbReference>
<feature type="transmembrane region" description="Helical" evidence="8">
    <location>
        <begin position="268"/>
        <end position="286"/>
    </location>
</feature>
<evidence type="ECO:0008006" key="11">
    <source>
        <dbReference type="Google" id="ProtNLM"/>
    </source>
</evidence>
<dbReference type="PANTHER" id="PTHR33908">
    <property type="entry name" value="MANNOSYLTRANSFERASE YKCB-RELATED"/>
    <property type="match status" value="1"/>
</dbReference>
<dbReference type="GO" id="GO:0016763">
    <property type="term" value="F:pentosyltransferase activity"/>
    <property type="evidence" value="ECO:0007669"/>
    <property type="project" value="TreeGrafter"/>
</dbReference>
<dbReference type="STRING" id="1618358.UX80_C0005G0046"/>
<evidence type="ECO:0000256" key="8">
    <source>
        <dbReference type="SAM" id="Phobius"/>
    </source>
</evidence>
<evidence type="ECO:0000256" key="7">
    <source>
        <dbReference type="ARBA" id="ARBA00023136"/>
    </source>
</evidence>
<keyword evidence="6 8" id="KW-1133">Transmembrane helix</keyword>